<dbReference type="GO" id="GO:0046872">
    <property type="term" value="F:metal ion binding"/>
    <property type="evidence" value="ECO:0007669"/>
    <property type="project" value="UniProtKB-KW"/>
</dbReference>
<organism evidence="12 13">
    <name type="scientific">Hydrocarboniphaga daqingensis</name>
    <dbReference type="NCBI Taxonomy" id="490188"/>
    <lineage>
        <taxon>Bacteria</taxon>
        <taxon>Pseudomonadati</taxon>
        <taxon>Pseudomonadota</taxon>
        <taxon>Gammaproteobacteria</taxon>
        <taxon>Nevskiales</taxon>
        <taxon>Nevskiaceae</taxon>
        <taxon>Hydrocarboniphaga</taxon>
    </lineage>
</organism>
<evidence type="ECO:0000313" key="12">
    <source>
        <dbReference type="EMBL" id="SHH07775.1"/>
    </source>
</evidence>
<evidence type="ECO:0000313" key="13">
    <source>
        <dbReference type="Proteomes" id="UP000199758"/>
    </source>
</evidence>
<keyword evidence="2 12" id="KW-0645">Protease</keyword>
<name>A0A1M5Q0V4_9GAMM</name>
<keyword evidence="13" id="KW-1185">Reference proteome</keyword>
<dbReference type="AlphaFoldDB" id="A0A1M5Q0V4"/>
<dbReference type="InterPro" id="IPR013783">
    <property type="entry name" value="Ig-like_fold"/>
</dbReference>
<evidence type="ECO:0000256" key="3">
    <source>
        <dbReference type="ARBA" id="ARBA00022723"/>
    </source>
</evidence>
<dbReference type="Pfam" id="PF02868">
    <property type="entry name" value="Peptidase_M4_C"/>
    <property type="match status" value="1"/>
</dbReference>
<dbReference type="InterPro" id="IPR023612">
    <property type="entry name" value="Peptidase_M4"/>
</dbReference>
<keyword evidence="7 12" id="KW-0482">Metalloprotease</keyword>
<dbReference type="InterPro" id="IPR000601">
    <property type="entry name" value="PKD_dom"/>
</dbReference>
<keyword evidence="5" id="KW-0378">Hydrolase</keyword>
<dbReference type="GO" id="GO:0006508">
    <property type="term" value="P:proteolysis"/>
    <property type="evidence" value="ECO:0007669"/>
    <property type="project" value="UniProtKB-KW"/>
</dbReference>
<dbReference type="Gene3D" id="1.10.390.10">
    <property type="entry name" value="Neutral Protease Domain 2"/>
    <property type="match status" value="1"/>
</dbReference>
<dbReference type="InterPro" id="IPR022409">
    <property type="entry name" value="PKD/Chitinase_dom"/>
</dbReference>
<dbReference type="PANTHER" id="PTHR33794:SF1">
    <property type="entry name" value="BACILLOLYSIN"/>
    <property type="match status" value="1"/>
</dbReference>
<evidence type="ECO:0000256" key="10">
    <source>
        <dbReference type="SAM" id="MobiDB-lite"/>
    </source>
</evidence>
<feature type="active site" description="Proton donor" evidence="9">
    <location>
        <position position="433"/>
    </location>
</feature>
<dbReference type="SUPFAM" id="SSF55486">
    <property type="entry name" value="Metalloproteases ('zincins'), catalytic domain"/>
    <property type="match status" value="1"/>
</dbReference>
<accession>A0A1M5Q0V4</accession>
<keyword evidence="8" id="KW-0865">Zymogen</keyword>
<dbReference type="InterPro" id="IPR011096">
    <property type="entry name" value="FTP_domain"/>
</dbReference>
<dbReference type="EMBL" id="FQWZ01000005">
    <property type="protein sequence ID" value="SHH07775.1"/>
    <property type="molecule type" value="Genomic_DNA"/>
</dbReference>
<gene>
    <name evidence="12" type="ORF">SAMN04488068_2444</name>
</gene>
<dbReference type="InterPro" id="IPR027268">
    <property type="entry name" value="Peptidase_M4/M1_CTD_sf"/>
</dbReference>
<dbReference type="Gene3D" id="2.60.120.200">
    <property type="match status" value="1"/>
</dbReference>
<protein>
    <submittedName>
        <fullName evidence="12">Zn-dependent metalloprotease</fullName>
    </submittedName>
</protein>
<dbReference type="STRING" id="490188.SAMN04488068_2444"/>
<feature type="compositionally biased region" description="Gly residues" evidence="10">
    <location>
        <begin position="885"/>
        <end position="905"/>
    </location>
</feature>
<evidence type="ECO:0000256" key="1">
    <source>
        <dbReference type="ARBA" id="ARBA00009388"/>
    </source>
</evidence>
<dbReference type="InterPro" id="IPR035986">
    <property type="entry name" value="PKD_dom_sf"/>
</dbReference>
<dbReference type="Gene3D" id="3.10.170.10">
    <property type="match status" value="1"/>
</dbReference>
<keyword evidence="3" id="KW-0479">Metal-binding</keyword>
<evidence type="ECO:0000256" key="7">
    <source>
        <dbReference type="ARBA" id="ARBA00023049"/>
    </source>
</evidence>
<sequence length="939" mass="98444">MLSLNTAGQLTRNQRLNDSYATVQSAAPGRVLMADGAASTPLQRAQNFLSIYGAVLGVQDPIAELRQKRLTRDAAGASHVHLDQYYRGLPVYGARVVVHMNDQGITGTNGVFLKDLALSTTPQMSVASLRDRALAAARKLHPDADLAVESSRLMIYRSGLLKGVEGKDFLAYEVIVRGAAGAAVRERVILNANTGAVLNRINEIHAVLNRAIYTPTMDVPPLLTEGSLLAPADPEFQGDTKGNPASRRGLDLPTNNLYIFAGGTYNLYKNLFGREGYDDGAIEAANQIQRSVYLVNQNCPNAYWDGTSTNYCPGFDADDVVSHEWSHAYTEFTHGLVYQYQSGALNESYSDIFGEMYDLVNGLEGPLGVTLTEGTTYNNRGSRWVVGEDLSEVAAAILLRDMWDPDTFPTPSPGSVITSENYYCDTGDNGGVHTNSGVSNHAFAMLVDGKEFNGRTIPAIGLIKAAHIYFRAETVYQTPTTNYPQHADAIEQSCSDLIGMPLNDVFGKVSDQVITAQDCAAVREATLAVEFRNTETTTVAQKCGYVPVLQPEASTPALCPTGKFPTATFSENWESGAIPSGWTTAHLTTGDTTPAVYDWQISSALPAPHSGKAAFAIDETGGTCAAGGDISGSFWLDSPELDVPDDASYLSFTHFMQAEAGYDGGNLKYSVNGSEFAIVPQDAFTYNAHSSTFTDAPLIPGIPDPVGLGGNNTSPLAGQAAWSGADQGEATGSWGTTIVDIAKLGAAKDAKIKFRWEFGNDGCGGNVGWFVDDLSLGFCSLTAPVNTAPIASLVASIVSGTAPLTVNFTMSGTDADAGDRAAGYRLDFGDATPSATGDFASGASSAAVTHTYTTAGTFAAKLTVIDSKGQVSAINARTITVSSSSGGGGSSGGGSGGGTGGGSTGGEVPVTQNSGGGALGATLLLPLLAGFGLRRRRRA</sequence>
<dbReference type="Pfam" id="PF18911">
    <property type="entry name" value="PKD_4"/>
    <property type="match status" value="1"/>
</dbReference>
<keyword evidence="6" id="KW-0862">Zinc</keyword>
<dbReference type="CDD" id="cd00146">
    <property type="entry name" value="PKD"/>
    <property type="match status" value="1"/>
</dbReference>
<evidence type="ECO:0000256" key="5">
    <source>
        <dbReference type="ARBA" id="ARBA00022801"/>
    </source>
</evidence>
<evidence type="ECO:0000256" key="2">
    <source>
        <dbReference type="ARBA" id="ARBA00022670"/>
    </source>
</evidence>
<dbReference type="PANTHER" id="PTHR33794">
    <property type="entry name" value="BACILLOLYSIN"/>
    <property type="match status" value="1"/>
</dbReference>
<dbReference type="InterPro" id="IPR050728">
    <property type="entry name" value="Zinc_Metalloprotease_M4"/>
</dbReference>
<dbReference type="InterPro" id="IPR013856">
    <property type="entry name" value="Peptidase_M4_domain"/>
</dbReference>
<evidence type="ECO:0000256" key="4">
    <source>
        <dbReference type="ARBA" id="ARBA00022729"/>
    </source>
</evidence>
<proteinExistence type="inferred from homology"/>
<dbReference type="SMART" id="SM00089">
    <property type="entry name" value="PKD"/>
    <property type="match status" value="1"/>
</dbReference>
<dbReference type="GO" id="GO:0004222">
    <property type="term" value="F:metalloendopeptidase activity"/>
    <property type="evidence" value="ECO:0007669"/>
    <property type="project" value="InterPro"/>
</dbReference>
<dbReference type="CDD" id="cd09597">
    <property type="entry name" value="M4_TLP"/>
    <property type="match status" value="1"/>
</dbReference>
<dbReference type="PROSITE" id="PS50093">
    <property type="entry name" value="PKD"/>
    <property type="match status" value="1"/>
</dbReference>
<evidence type="ECO:0000256" key="6">
    <source>
        <dbReference type="ARBA" id="ARBA00022833"/>
    </source>
</evidence>
<feature type="region of interest" description="Disordered" evidence="10">
    <location>
        <begin position="881"/>
        <end position="918"/>
    </location>
</feature>
<dbReference type="PRINTS" id="PR00730">
    <property type="entry name" value="THERMOLYSIN"/>
</dbReference>
<dbReference type="Pfam" id="PF01447">
    <property type="entry name" value="Peptidase_M4"/>
    <property type="match status" value="1"/>
</dbReference>
<dbReference type="SUPFAM" id="SSF49299">
    <property type="entry name" value="PKD domain"/>
    <property type="match status" value="1"/>
</dbReference>
<dbReference type="Gene3D" id="2.60.40.10">
    <property type="entry name" value="Immunoglobulins"/>
    <property type="match status" value="1"/>
</dbReference>
<evidence type="ECO:0000256" key="9">
    <source>
        <dbReference type="PIRSR" id="PIRSR623612-1"/>
    </source>
</evidence>
<dbReference type="Pfam" id="PF07504">
    <property type="entry name" value="FTP"/>
    <property type="match status" value="1"/>
</dbReference>
<keyword evidence="4" id="KW-0732">Signal</keyword>
<evidence type="ECO:0000259" key="11">
    <source>
        <dbReference type="PROSITE" id="PS50093"/>
    </source>
</evidence>
<dbReference type="Proteomes" id="UP000199758">
    <property type="component" value="Unassembled WGS sequence"/>
</dbReference>
<feature type="domain" description="PKD" evidence="11">
    <location>
        <begin position="789"/>
        <end position="886"/>
    </location>
</feature>
<dbReference type="InterPro" id="IPR001570">
    <property type="entry name" value="Peptidase_M4_C_domain"/>
</dbReference>
<comment type="similarity">
    <text evidence="1">Belongs to the peptidase M4 family.</text>
</comment>
<evidence type="ECO:0000256" key="8">
    <source>
        <dbReference type="ARBA" id="ARBA00023145"/>
    </source>
</evidence>
<dbReference type="Gene3D" id="3.10.450.490">
    <property type="match status" value="1"/>
</dbReference>
<feature type="active site" evidence="9">
    <location>
        <position position="324"/>
    </location>
</feature>
<reference evidence="12 13" key="1">
    <citation type="submission" date="2016-11" db="EMBL/GenBank/DDBJ databases">
        <authorList>
            <person name="Jaros S."/>
            <person name="Januszkiewicz K."/>
            <person name="Wedrychowicz H."/>
        </authorList>
    </citation>
    <scope>NUCLEOTIDE SEQUENCE [LARGE SCALE GENOMIC DNA]</scope>
    <source>
        <strain evidence="12 13">CGMCC 1.7049</strain>
    </source>
</reference>